<evidence type="ECO:0000256" key="1">
    <source>
        <dbReference type="ARBA" id="ARBA00022723"/>
    </source>
</evidence>
<dbReference type="GO" id="GO:0034967">
    <property type="term" value="C:Set3 complex"/>
    <property type="evidence" value="ECO:0007669"/>
    <property type="project" value="TreeGrafter"/>
</dbReference>
<keyword evidence="7" id="KW-1185">Reference proteome</keyword>
<dbReference type="Gene3D" id="3.30.40.10">
    <property type="entry name" value="Zinc/RING finger domain, C3HC4 (zinc finger)"/>
    <property type="match status" value="1"/>
</dbReference>
<dbReference type="InterPro" id="IPR001214">
    <property type="entry name" value="SET_dom"/>
</dbReference>
<feature type="region of interest" description="Disordered" evidence="5">
    <location>
        <begin position="1296"/>
        <end position="1326"/>
    </location>
</feature>
<evidence type="ECO:0000313" key="7">
    <source>
        <dbReference type="Proteomes" id="UP000050640"/>
    </source>
</evidence>
<reference evidence="8" key="1">
    <citation type="submission" date="2017-02" db="UniProtKB">
        <authorList>
            <consortium name="WormBaseParasite"/>
        </authorList>
    </citation>
    <scope>IDENTIFICATION</scope>
</reference>
<feature type="compositionally biased region" description="Basic and acidic residues" evidence="5">
    <location>
        <begin position="1714"/>
        <end position="1724"/>
    </location>
</feature>
<dbReference type="InterPro" id="IPR011011">
    <property type="entry name" value="Znf_FYVE_PHD"/>
</dbReference>
<feature type="region of interest" description="Disordered" evidence="5">
    <location>
        <begin position="1164"/>
        <end position="1187"/>
    </location>
</feature>
<dbReference type="PROSITE" id="PS01359">
    <property type="entry name" value="ZF_PHD_1"/>
    <property type="match status" value="1"/>
</dbReference>
<dbReference type="PANTHER" id="PTHR46462:SF3">
    <property type="entry name" value="UPSET, ISOFORM A"/>
    <property type="match status" value="1"/>
</dbReference>
<feature type="compositionally biased region" description="Basic and acidic residues" evidence="5">
    <location>
        <begin position="1508"/>
        <end position="1520"/>
    </location>
</feature>
<dbReference type="PANTHER" id="PTHR46462">
    <property type="entry name" value="UPSET, ISOFORM A"/>
    <property type="match status" value="1"/>
</dbReference>
<feature type="compositionally biased region" description="Basic residues" evidence="5">
    <location>
        <begin position="1296"/>
        <end position="1310"/>
    </location>
</feature>
<protein>
    <submittedName>
        <fullName evidence="8">SET domain-containing protein</fullName>
    </submittedName>
</protein>
<feature type="region of interest" description="Disordered" evidence="5">
    <location>
        <begin position="1433"/>
        <end position="1457"/>
    </location>
</feature>
<organism evidence="7 8">
    <name type="scientific">Elaeophora elaphi</name>
    <dbReference type="NCBI Taxonomy" id="1147741"/>
    <lineage>
        <taxon>Eukaryota</taxon>
        <taxon>Metazoa</taxon>
        <taxon>Ecdysozoa</taxon>
        <taxon>Nematoda</taxon>
        <taxon>Chromadorea</taxon>
        <taxon>Rhabditida</taxon>
        <taxon>Spirurina</taxon>
        <taxon>Spiruromorpha</taxon>
        <taxon>Filarioidea</taxon>
        <taxon>Onchocercidae</taxon>
        <taxon>Elaeophora</taxon>
    </lineage>
</organism>
<dbReference type="GO" id="GO:0006355">
    <property type="term" value="P:regulation of DNA-templated transcription"/>
    <property type="evidence" value="ECO:0007669"/>
    <property type="project" value="TreeGrafter"/>
</dbReference>
<dbReference type="CDD" id="cd10529">
    <property type="entry name" value="SET_SETD5-like"/>
    <property type="match status" value="1"/>
</dbReference>
<dbReference type="PROSITE" id="PS50280">
    <property type="entry name" value="SET"/>
    <property type="match status" value="1"/>
</dbReference>
<dbReference type="Proteomes" id="UP000050640">
    <property type="component" value="Unplaced"/>
</dbReference>
<dbReference type="Pfam" id="PF20826">
    <property type="entry name" value="PHD_5"/>
    <property type="match status" value="1"/>
</dbReference>
<feature type="region of interest" description="Disordered" evidence="5">
    <location>
        <begin position="340"/>
        <end position="363"/>
    </location>
</feature>
<feature type="compositionally biased region" description="Basic and acidic residues" evidence="5">
    <location>
        <begin position="1433"/>
        <end position="1445"/>
    </location>
</feature>
<evidence type="ECO:0000256" key="5">
    <source>
        <dbReference type="SAM" id="MobiDB-lite"/>
    </source>
</evidence>
<sequence>PAKNSNLPVEDLYLSETYKQDHNYGRRSGIAQKNDGENGEKFPIIGGLASYIGDEVSKVPASCHPRDANSGHFSRSQNYGAHYRKISEIDPRTSCRIYSASVSSCRTNQMRRQFLPVDKYFPDRLPSHLFIITGLLVESDVLFRSRHFVTSGGTFGISAPSNRRVLRPAYPPTSAVSTCRPGMRQIIPTSKSISSTMPAYATAVNATIADSEAHGTDMSTGLAPFLVPSRRPRPVVRNRARPSREPDKGAELLVQKPIANDPQIDNTVHTEVQSDIIIAPRQRLPKNIARNSEAIKQQYIMAEPLEPCHVPRPQHTTVQRAVPNADCTVNMVADEKLSPKSLQNSSAAVHHKEEHETSLQSLSVDSHEPIHDNNEDRMHDPQHIAQAYAVFPHRSPQDIAKHEEHDRKSRKESFVANSRQLLTRQLDELQMRQEISLHRQQPISPGHVAGIRSRISSSLNQEHGFDSQQRAVLQLTSVETEVPVLTSKDRTASDNIPVTSDGAVALKKIDHKAHSVEDMSSREEPPVFNETCNEAFEQRVSVATRSSISGAEEETSVNGNGDEKETEDEGDRTTEVTADIDSPSNSNSDDDWEGEYTTRCYCGLNHNDEFMIQCDVCNVWQHGKCMDIDRRRVPDTYQCEECNPRQLKLSKTQAREMQLKVLARQRREKDKKRRQKAKGPFKKKIREKSEETKKRQVRGNSSKNFVECFKYEYSRSVMAFSRKHEDTGDPAILEALQNDDGVSVMYVTQVSKGLVSTRLYHGDEPVIYICGRVSLLRECRGREEPGSIIPFVILYSDLLVGENREPTPICIDARRFGSKARFARASCRPNIKLQHFFLKGKLHIIGIAAGNIERGEEITLPFDADYFMSKTKLVCACSADDEDDSSVDCLVRNFNRSYEQKQNRVSATVAAAVTLRTVSNPVVNVDTTSKDHVKKKCMGLDKNNTSESQYSPITSSSKMIASDYSDEVNAVGMIETTIAVTPTTEDENATNKDVLSDSSVEMQSHIRTFTRDSSRRARSKLSKTFPSTLSHKKKRGVKLRYSEAASDKNVETRQDACTNECGNSVIPPKAETFVVSLRQEWHEEKRQVAWSKESEGQSVEENKVMTEELRTHTEAEILIENVQKSDKVGAGSVFTKHVGRPRKKRRASVDAKVVGAVDWTGNGTGNEHLVPSGSLKKTHHKRNSPVDKVESVNYTLPEDRNKAMAKERKVLQELALFERMHQRETKRQQHVVSMRRSGSTESACCPTSTNGPSLDSKVVAKVADGTSDRKNTRGRPRSHTIHQSYYMTEMETSCRIGRKKPKNGKGRRRKASSESSSVVGMKRSRTMSEVAKLRGKSEADQGLNNDLIKKTVSFSSRAKSFTTELKSESKMDGNVGGKVQSQELEIPNGNTTLKCKGSLLCAKREIQKTGSIQESITTIYPASEEHIKDEVEPLSKRKRESHGIDNESESDMLKKASHSSRFSRTASSFATACKPLDFSVHFQTLEGVQLPSTSLHSECSKNQMKIAEAPKKKMSLDEYKRRKSSKTTVDSEKTSTDSVEKKVEDAEHKQMPSSRSFIPLMSAGGSVGKRTSLRLGALPDPVQLRATPTLSIDDLKRRIYRRTTPSTAVTSNIDGTSLSSYFMVQKNASHSSPGQCSEEGPTSFVSSSSSSSWRREIPSTVPSNKDKRLPLEERLRLVLGCGEGYTDRYSSSVSPPAVPPPPPPPPPLPIKNPEIPKMKCDLSGDVRSAISLPPPPPVTTSSGSQLDKRSYEAHALGPRRG</sequence>
<dbReference type="WBParaSite" id="EEL_0000969701-mRNA-1">
    <property type="protein sequence ID" value="EEL_0000969701-mRNA-1"/>
    <property type="gene ID" value="EEL_0000969701"/>
</dbReference>
<feature type="region of interest" description="Disordered" evidence="5">
    <location>
        <begin position="1628"/>
        <end position="1668"/>
    </location>
</feature>
<dbReference type="SUPFAM" id="SSF82199">
    <property type="entry name" value="SET domain"/>
    <property type="match status" value="1"/>
</dbReference>
<feature type="domain" description="SET" evidence="6">
    <location>
        <begin position="740"/>
        <end position="863"/>
    </location>
</feature>
<dbReference type="STRING" id="1147741.A0A0R3S4H8"/>
<dbReference type="GO" id="GO:0070210">
    <property type="term" value="C:Rpd3L-Expanded complex"/>
    <property type="evidence" value="ECO:0007669"/>
    <property type="project" value="TreeGrafter"/>
</dbReference>
<dbReference type="SMART" id="SM00249">
    <property type="entry name" value="PHD"/>
    <property type="match status" value="1"/>
</dbReference>
<proteinExistence type="predicted"/>
<feature type="compositionally biased region" description="Pro residues" evidence="5">
    <location>
        <begin position="1696"/>
        <end position="1710"/>
    </location>
</feature>
<evidence type="ECO:0000256" key="3">
    <source>
        <dbReference type="ARBA" id="ARBA00022833"/>
    </source>
</evidence>
<keyword evidence="3" id="KW-0862">Zinc</keyword>
<feature type="compositionally biased region" description="Basic and acidic residues" evidence="5">
    <location>
        <begin position="1529"/>
        <end position="1550"/>
    </location>
</feature>
<feature type="region of interest" description="Disordered" evidence="5">
    <location>
        <begin position="1508"/>
        <end position="1560"/>
    </location>
</feature>
<dbReference type="InterPro" id="IPR019786">
    <property type="entry name" value="Zinc_finger_PHD-type_CS"/>
</dbReference>
<accession>A0A0R3S4H8</accession>
<dbReference type="InterPro" id="IPR001965">
    <property type="entry name" value="Znf_PHD"/>
</dbReference>
<feature type="compositionally biased region" description="Basic residues" evidence="5">
    <location>
        <begin position="664"/>
        <end position="686"/>
    </location>
</feature>
<dbReference type="InterPro" id="IPR046341">
    <property type="entry name" value="SET_dom_sf"/>
</dbReference>
<keyword evidence="2" id="KW-0863">Zinc-finger</keyword>
<keyword evidence="4" id="KW-0156">Chromatin regulator</keyword>
<name>A0A0R3S4H8_9BILA</name>
<evidence type="ECO:0000256" key="4">
    <source>
        <dbReference type="ARBA" id="ARBA00022853"/>
    </source>
</evidence>
<feature type="region of interest" description="Disordered" evidence="5">
    <location>
        <begin position="543"/>
        <end position="591"/>
    </location>
</feature>
<dbReference type="SMART" id="SM00317">
    <property type="entry name" value="SET"/>
    <property type="match status" value="1"/>
</dbReference>
<dbReference type="GO" id="GO:0006325">
    <property type="term" value="P:chromatin organization"/>
    <property type="evidence" value="ECO:0007669"/>
    <property type="project" value="UniProtKB-KW"/>
</dbReference>
<dbReference type="Pfam" id="PF00856">
    <property type="entry name" value="SET"/>
    <property type="match status" value="1"/>
</dbReference>
<feature type="region of interest" description="Disordered" evidence="5">
    <location>
        <begin position="1687"/>
        <end position="1761"/>
    </location>
</feature>
<evidence type="ECO:0000313" key="8">
    <source>
        <dbReference type="WBParaSite" id="EEL_0000969701-mRNA-1"/>
    </source>
</evidence>
<dbReference type="InterPro" id="IPR013083">
    <property type="entry name" value="Znf_RING/FYVE/PHD"/>
</dbReference>
<evidence type="ECO:0000256" key="2">
    <source>
        <dbReference type="ARBA" id="ARBA00022771"/>
    </source>
</evidence>
<dbReference type="GO" id="GO:0008270">
    <property type="term" value="F:zinc ion binding"/>
    <property type="evidence" value="ECO:0007669"/>
    <property type="project" value="UniProtKB-KW"/>
</dbReference>
<dbReference type="Gene3D" id="2.170.270.10">
    <property type="entry name" value="SET domain"/>
    <property type="match status" value="1"/>
</dbReference>
<feature type="region of interest" description="Disordered" evidence="5">
    <location>
        <begin position="664"/>
        <end position="698"/>
    </location>
</feature>
<dbReference type="CDD" id="cd15550">
    <property type="entry name" value="PHD_MLL5"/>
    <property type="match status" value="1"/>
</dbReference>
<dbReference type="SUPFAM" id="SSF57903">
    <property type="entry name" value="FYVE/PHD zinc finger"/>
    <property type="match status" value="1"/>
</dbReference>
<evidence type="ECO:0000259" key="6">
    <source>
        <dbReference type="PROSITE" id="PS50280"/>
    </source>
</evidence>
<keyword evidence="1" id="KW-0479">Metal-binding</keyword>